<comment type="subunit">
    <text evidence="1">Heterotetramer of two alpha and two beta chains.</text>
</comment>
<evidence type="ECO:0000313" key="2">
    <source>
        <dbReference type="EMBL" id="OUS40053.1"/>
    </source>
</evidence>
<dbReference type="GO" id="GO:0004358">
    <property type="term" value="F:L-glutamate N-acetyltransferase activity, acting on acetyl-L-ornithine as donor"/>
    <property type="evidence" value="ECO:0007669"/>
    <property type="project" value="InterPro"/>
</dbReference>
<feature type="non-terminal residue" evidence="2">
    <location>
        <position position="66"/>
    </location>
</feature>
<gene>
    <name evidence="2" type="ORF">A9R00_07990</name>
</gene>
<name>A0A1Y5HWA0_OLEAN</name>
<dbReference type="GO" id="GO:0006526">
    <property type="term" value="P:L-arginine biosynthetic process"/>
    <property type="evidence" value="ECO:0007669"/>
    <property type="project" value="InterPro"/>
</dbReference>
<comment type="caution">
    <text evidence="2">The sequence shown here is derived from an EMBL/GenBank/DDBJ whole genome shotgun (WGS) entry which is preliminary data.</text>
</comment>
<organism evidence="2 3">
    <name type="scientific">Oleispira antarctica</name>
    <dbReference type="NCBI Taxonomy" id="188908"/>
    <lineage>
        <taxon>Bacteria</taxon>
        <taxon>Pseudomonadati</taxon>
        <taxon>Pseudomonadota</taxon>
        <taxon>Gammaproteobacteria</taxon>
        <taxon>Oceanospirillales</taxon>
        <taxon>Oceanospirillaceae</taxon>
        <taxon>Oleispira</taxon>
    </lineage>
</organism>
<proteinExistence type="predicted"/>
<dbReference type="Pfam" id="PF01960">
    <property type="entry name" value="ArgJ"/>
    <property type="match status" value="1"/>
</dbReference>
<dbReference type="Proteomes" id="UP000227088">
    <property type="component" value="Unassembled WGS sequence"/>
</dbReference>
<dbReference type="EMBL" id="MABE01000448">
    <property type="protein sequence ID" value="OUS40053.1"/>
    <property type="molecule type" value="Genomic_DNA"/>
</dbReference>
<evidence type="ECO:0000256" key="1">
    <source>
        <dbReference type="ARBA" id="ARBA00011475"/>
    </source>
</evidence>
<evidence type="ECO:0000313" key="3">
    <source>
        <dbReference type="Proteomes" id="UP000227088"/>
    </source>
</evidence>
<dbReference type="AlphaFoldDB" id="A0A1Y5HWA0"/>
<dbReference type="Gene3D" id="3.60.70.12">
    <property type="entry name" value="L-amino peptidase D-ALA esterase/amidase"/>
    <property type="match status" value="1"/>
</dbReference>
<dbReference type="SUPFAM" id="SSF56266">
    <property type="entry name" value="DmpA/ArgJ-like"/>
    <property type="match status" value="1"/>
</dbReference>
<dbReference type="InterPro" id="IPR016117">
    <property type="entry name" value="ArgJ-like_dom_sf"/>
</dbReference>
<accession>A0A1Y5HWA0</accession>
<dbReference type="InterPro" id="IPR002813">
    <property type="entry name" value="Arg_biosynth_ArgJ"/>
</dbReference>
<evidence type="ECO:0008006" key="4">
    <source>
        <dbReference type="Google" id="ProtNLM"/>
    </source>
</evidence>
<reference evidence="3" key="1">
    <citation type="journal article" date="2017" name="Proc. Natl. Acad. Sci. U.S.A.">
        <title>Simulation of Deepwater Horizon oil plume reveals substrate specialization within a complex community of hydrocarbon degraders.</title>
        <authorList>
            <person name="Hu P."/>
            <person name="Dubinsky E.A."/>
            <person name="Probst A.J."/>
            <person name="Wang J."/>
            <person name="Sieber C.M.K."/>
            <person name="Tom L.M."/>
            <person name="Gardinali P."/>
            <person name="Banfield J.F."/>
            <person name="Atlas R.M."/>
            <person name="Andersen G.L."/>
        </authorList>
    </citation>
    <scope>NUCLEOTIDE SEQUENCE [LARGE SCALE GENOMIC DNA]</scope>
</reference>
<protein>
    <recommendedName>
        <fullName evidence="4">Bifunctional ornithine acetyltransferase/N-acetylglutamate synthase</fullName>
    </recommendedName>
</protein>
<sequence length="66" mass="7210">MAVGLEVLQNYYPVKGVRIGIAQAGIKYENRNDLVIFELAEGSRVSGVFTLNAFCAAPVQVCKKHL</sequence>